<organism evidence="10 11">
    <name type="scientific">Spiribacter aquaticus</name>
    <dbReference type="NCBI Taxonomy" id="1935996"/>
    <lineage>
        <taxon>Bacteria</taxon>
        <taxon>Pseudomonadati</taxon>
        <taxon>Pseudomonadota</taxon>
        <taxon>Gammaproteobacteria</taxon>
        <taxon>Chromatiales</taxon>
        <taxon>Ectothiorhodospiraceae</taxon>
        <taxon>Spiribacter</taxon>
    </lineage>
</organism>
<evidence type="ECO:0000256" key="7">
    <source>
        <dbReference type="ARBA" id="ARBA00023136"/>
    </source>
</evidence>
<keyword evidence="5 8" id="KW-0812">Transmembrane</keyword>
<dbReference type="PANTHER" id="PTHR43848">
    <property type="entry name" value="PUTRESCINE TRANSPORT SYSTEM PERMEASE PROTEIN POTI"/>
    <property type="match status" value="1"/>
</dbReference>
<evidence type="ECO:0000256" key="6">
    <source>
        <dbReference type="ARBA" id="ARBA00022989"/>
    </source>
</evidence>
<evidence type="ECO:0000259" key="9">
    <source>
        <dbReference type="PROSITE" id="PS50928"/>
    </source>
</evidence>
<keyword evidence="7 8" id="KW-0472">Membrane</keyword>
<evidence type="ECO:0000256" key="5">
    <source>
        <dbReference type="ARBA" id="ARBA00022692"/>
    </source>
</evidence>
<dbReference type="RefSeq" id="WP_144347632.1">
    <property type="nucleotide sequence ID" value="NZ_VMKP01000002.1"/>
</dbReference>
<dbReference type="AlphaFoldDB" id="A0A557RJN9"/>
<gene>
    <name evidence="10" type="ORF">FPL11_04675</name>
</gene>
<evidence type="ECO:0000256" key="2">
    <source>
        <dbReference type="ARBA" id="ARBA00007069"/>
    </source>
</evidence>
<feature type="transmembrane region" description="Helical" evidence="8">
    <location>
        <begin position="240"/>
        <end position="259"/>
    </location>
</feature>
<dbReference type="EMBL" id="VMKP01000002">
    <property type="protein sequence ID" value="TVO65379.1"/>
    <property type="molecule type" value="Genomic_DNA"/>
</dbReference>
<comment type="subcellular location">
    <subcellularLocation>
        <location evidence="1 8">Cell membrane</location>
        <topology evidence="1 8">Multi-pass membrane protein</topology>
    </subcellularLocation>
</comment>
<accession>A0A557RJN9</accession>
<keyword evidence="11" id="KW-1185">Reference proteome</keyword>
<evidence type="ECO:0000256" key="3">
    <source>
        <dbReference type="ARBA" id="ARBA00022448"/>
    </source>
</evidence>
<evidence type="ECO:0000313" key="10">
    <source>
        <dbReference type="EMBL" id="TVO65379.1"/>
    </source>
</evidence>
<feature type="transmembrane region" description="Helical" evidence="8">
    <location>
        <begin position="58"/>
        <end position="86"/>
    </location>
</feature>
<dbReference type="GO" id="GO:0005886">
    <property type="term" value="C:plasma membrane"/>
    <property type="evidence" value="ECO:0007669"/>
    <property type="project" value="UniProtKB-SubCell"/>
</dbReference>
<dbReference type="Pfam" id="PF00528">
    <property type="entry name" value="BPD_transp_1"/>
    <property type="match status" value="1"/>
</dbReference>
<dbReference type="InterPro" id="IPR051789">
    <property type="entry name" value="Bact_Polyamine_Transport"/>
</dbReference>
<feature type="domain" description="ABC transmembrane type-1" evidence="9">
    <location>
        <begin position="63"/>
        <end position="256"/>
    </location>
</feature>
<name>A0A557RJN9_9GAMM</name>
<feature type="transmembrane region" description="Helical" evidence="8">
    <location>
        <begin position="98"/>
        <end position="125"/>
    </location>
</feature>
<comment type="caution">
    <text evidence="10">The sequence shown here is derived from an EMBL/GenBank/DDBJ whole genome shotgun (WGS) entry which is preliminary data.</text>
</comment>
<dbReference type="InterPro" id="IPR035906">
    <property type="entry name" value="MetI-like_sf"/>
</dbReference>
<dbReference type="CDD" id="cd06261">
    <property type="entry name" value="TM_PBP2"/>
    <property type="match status" value="1"/>
</dbReference>
<evidence type="ECO:0000256" key="4">
    <source>
        <dbReference type="ARBA" id="ARBA00022475"/>
    </source>
</evidence>
<reference evidence="10 11" key="1">
    <citation type="submission" date="2019-07" db="EMBL/GenBank/DDBJ databases">
        <title>Reclasification of Spiribacter aquaticus.</title>
        <authorList>
            <person name="Leon M.J."/>
            <person name="Sanchez-Porro C."/>
            <person name="Ventosa A."/>
        </authorList>
    </citation>
    <scope>NUCLEOTIDE SEQUENCE [LARGE SCALE GENOMIC DNA]</scope>
    <source>
        <strain evidence="10 11">SP30</strain>
    </source>
</reference>
<feature type="transmembrane region" description="Helical" evidence="8">
    <location>
        <begin position="131"/>
        <end position="155"/>
    </location>
</feature>
<dbReference type="SUPFAM" id="SSF161098">
    <property type="entry name" value="MetI-like"/>
    <property type="match status" value="1"/>
</dbReference>
<evidence type="ECO:0000256" key="1">
    <source>
        <dbReference type="ARBA" id="ARBA00004651"/>
    </source>
</evidence>
<dbReference type="GO" id="GO:0055085">
    <property type="term" value="P:transmembrane transport"/>
    <property type="evidence" value="ECO:0007669"/>
    <property type="project" value="InterPro"/>
</dbReference>
<feature type="transmembrane region" description="Helical" evidence="8">
    <location>
        <begin position="183"/>
        <end position="205"/>
    </location>
</feature>
<dbReference type="PANTHER" id="PTHR43848:SF2">
    <property type="entry name" value="PUTRESCINE TRANSPORT SYSTEM PERMEASE PROTEIN POTI"/>
    <property type="match status" value="1"/>
</dbReference>
<keyword evidence="3 8" id="KW-0813">Transport</keyword>
<keyword evidence="6 8" id="KW-1133">Transmembrane helix</keyword>
<dbReference type="Gene3D" id="1.10.3720.10">
    <property type="entry name" value="MetI-like"/>
    <property type="match status" value="1"/>
</dbReference>
<dbReference type="Proteomes" id="UP000316688">
    <property type="component" value="Unassembled WGS sequence"/>
</dbReference>
<feature type="transmembrane region" description="Helical" evidence="8">
    <location>
        <begin position="12"/>
        <end position="33"/>
    </location>
</feature>
<comment type="similarity">
    <text evidence="2">Belongs to the binding-protein-dependent transport system permease family. CysTW subfamily.</text>
</comment>
<dbReference type="PROSITE" id="PS50928">
    <property type="entry name" value="ABC_TM1"/>
    <property type="match status" value="1"/>
</dbReference>
<evidence type="ECO:0000313" key="11">
    <source>
        <dbReference type="Proteomes" id="UP000316688"/>
    </source>
</evidence>
<protein>
    <submittedName>
        <fullName evidence="10">ABC transporter permease</fullName>
    </submittedName>
</protein>
<keyword evidence="4" id="KW-1003">Cell membrane</keyword>
<evidence type="ECO:0000256" key="8">
    <source>
        <dbReference type="RuleBase" id="RU363032"/>
    </source>
</evidence>
<proteinExistence type="inferred from homology"/>
<dbReference type="InterPro" id="IPR000515">
    <property type="entry name" value="MetI-like"/>
</dbReference>
<sequence length="275" mass="30412">MTARAMDRGLRVFWYLLLAFLYAPLAVVVFYSFNAINSSARFAGFSLTWYQQLFSNDAIIGALLNTVALALTSSLIAIVIGGMLGYGFYRYRLRRLSWLIWLIYLPMVMPDIIFGIAEMIFFIAIDERLGILAPGLGTMIIAHVTFQVPFIALLVNARLLALDPQLFEAAQDLYAAPWQRARFFLLPVLSPAIVSSFLLALTLSIDDFVISFFTAGPESTTLPIYIWSAIKKGVTPEVNAIATLMIGSVFLMALISLVVQRRPSASSTTNRSASS</sequence>